<keyword evidence="2" id="KW-0479">Metal-binding</keyword>
<dbReference type="EMBL" id="BAAALT010000048">
    <property type="protein sequence ID" value="GAA1797477.1"/>
    <property type="molecule type" value="Genomic_DNA"/>
</dbReference>
<dbReference type="InterPro" id="IPR010644">
    <property type="entry name" value="ChdC/CLD"/>
</dbReference>
<evidence type="ECO:0000256" key="5">
    <source>
        <dbReference type="ARBA" id="ARBA00049896"/>
    </source>
</evidence>
<dbReference type="SUPFAM" id="SSF54909">
    <property type="entry name" value="Dimeric alpha+beta barrel"/>
    <property type="match status" value="1"/>
</dbReference>
<evidence type="ECO:0000256" key="4">
    <source>
        <dbReference type="ARBA" id="ARBA00023444"/>
    </source>
</evidence>
<evidence type="ECO:0000256" key="7">
    <source>
        <dbReference type="ARBA" id="ARBA00050019"/>
    </source>
</evidence>
<evidence type="ECO:0000256" key="1">
    <source>
        <dbReference type="ARBA" id="ARBA00022617"/>
    </source>
</evidence>
<comment type="pathway">
    <text evidence="4">Porphyrin-containing compound metabolism.</text>
</comment>
<dbReference type="Pfam" id="PF06778">
    <property type="entry name" value="Chlor_dismutase"/>
    <property type="match status" value="1"/>
</dbReference>
<evidence type="ECO:0000313" key="8">
    <source>
        <dbReference type="EMBL" id="GAA1797477.1"/>
    </source>
</evidence>
<comment type="catalytic activity">
    <reaction evidence="5">
        <text>Fe-coproporphyrin III + 2 H2O2 + 2 H(+) = heme b + 2 CO2 + 4 H2O</text>
        <dbReference type="Rhea" id="RHEA:56516"/>
        <dbReference type="ChEBI" id="CHEBI:15377"/>
        <dbReference type="ChEBI" id="CHEBI:15378"/>
        <dbReference type="ChEBI" id="CHEBI:16240"/>
        <dbReference type="ChEBI" id="CHEBI:16526"/>
        <dbReference type="ChEBI" id="CHEBI:60344"/>
        <dbReference type="ChEBI" id="CHEBI:68438"/>
        <dbReference type="EC" id="1.3.98.5"/>
    </reaction>
    <physiologicalReaction direction="left-to-right" evidence="5">
        <dbReference type="Rhea" id="RHEA:56517"/>
    </physiologicalReaction>
</comment>
<name>A0ABN2LRI9_9ACTN</name>
<dbReference type="Proteomes" id="UP001500218">
    <property type="component" value="Unassembled WGS sequence"/>
</dbReference>
<dbReference type="EC" id="1.3.98.5" evidence="7"/>
<proteinExistence type="predicted"/>
<comment type="caution">
    <text evidence="8">The sequence shown here is derived from an EMBL/GenBank/DDBJ whole genome shotgun (WGS) entry which is preliminary data.</text>
</comment>
<keyword evidence="1" id="KW-0349">Heme</keyword>
<evidence type="ECO:0000256" key="3">
    <source>
        <dbReference type="ARBA" id="ARBA00023004"/>
    </source>
</evidence>
<protein>
    <recommendedName>
        <fullName evidence="7">hydrogen peroxide-dependent heme synthase</fullName>
        <ecNumber evidence="7">1.3.98.5</ecNumber>
    </recommendedName>
</protein>
<sequence>MAAPLTVSFTAGLSGPWRIDSVRPVVGEVLPIAVALSVSEGATAAEPGVWSLRGTISNLRYTTVAERTALVARQEGLGRAPSTRAALIPIRKTQAWWDLAQDERREILEERSRHIAIGLRYLPAVARRLHHSRDLGEPFDFLTWFEFAPAEADAFEELVASLRATPEWAYVDREVDVRLSHD</sequence>
<evidence type="ECO:0000256" key="2">
    <source>
        <dbReference type="ARBA" id="ARBA00022723"/>
    </source>
</evidence>
<comment type="cofactor">
    <cofactor evidence="6">
        <name>Fe-coproporphyrin III</name>
        <dbReference type="ChEBI" id="CHEBI:68438"/>
    </cofactor>
</comment>
<evidence type="ECO:0000256" key="6">
    <source>
        <dbReference type="ARBA" id="ARBA00049935"/>
    </source>
</evidence>
<accession>A0ABN2LRI9</accession>
<keyword evidence="3" id="KW-0408">Iron</keyword>
<reference evidence="8 9" key="1">
    <citation type="journal article" date="2019" name="Int. J. Syst. Evol. Microbiol.">
        <title>The Global Catalogue of Microorganisms (GCM) 10K type strain sequencing project: providing services to taxonomists for standard genome sequencing and annotation.</title>
        <authorList>
            <consortium name="The Broad Institute Genomics Platform"/>
            <consortium name="The Broad Institute Genome Sequencing Center for Infectious Disease"/>
            <person name="Wu L."/>
            <person name="Ma J."/>
        </authorList>
    </citation>
    <scope>NUCLEOTIDE SEQUENCE [LARGE SCALE GENOMIC DNA]</scope>
    <source>
        <strain evidence="8 9">JCM 13250</strain>
    </source>
</reference>
<dbReference type="RefSeq" id="WP_344128469.1">
    <property type="nucleotide sequence ID" value="NZ_BAAALT010000048.1"/>
</dbReference>
<keyword evidence="9" id="KW-1185">Reference proteome</keyword>
<dbReference type="InterPro" id="IPR011008">
    <property type="entry name" value="Dimeric_a/b-barrel"/>
</dbReference>
<evidence type="ECO:0000313" key="9">
    <source>
        <dbReference type="Proteomes" id="UP001500218"/>
    </source>
</evidence>
<gene>
    <name evidence="8" type="ORF">GCM10009682_18880</name>
</gene>
<organism evidence="8 9">
    <name type="scientific">Luedemannella flava</name>
    <dbReference type="NCBI Taxonomy" id="349316"/>
    <lineage>
        <taxon>Bacteria</taxon>
        <taxon>Bacillati</taxon>
        <taxon>Actinomycetota</taxon>
        <taxon>Actinomycetes</taxon>
        <taxon>Micromonosporales</taxon>
        <taxon>Micromonosporaceae</taxon>
        <taxon>Luedemannella</taxon>
    </lineage>
</organism>
<dbReference type="Gene3D" id="3.30.70.3420">
    <property type="match status" value="1"/>
</dbReference>